<organism evidence="10">
    <name type="scientific">Echinocodon lobophyllus</name>
    <dbReference type="NCBI Taxonomy" id="1392615"/>
    <lineage>
        <taxon>Eukaryota</taxon>
        <taxon>Viridiplantae</taxon>
        <taxon>Streptophyta</taxon>
        <taxon>Embryophyta</taxon>
        <taxon>Tracheophyta</taxon>
        <taxon>Spermatophyta</taxon>
        <taxon>Magnoliopsida</taxon>
        <taxon>eudicotyledons</taxon>
        <taxon>Gunneridae</taxon>
        <taxon>Pentapetalae</taxon>
        <taxon>asterids</taxon>
        <taxon>campanulids</taxon>
        <taxon>Asterales</taxon>
        <taxon>Campanulaceae</taxon>
        <taxon>Echinocodon</taxon>
    </lineage>
</organism>
<evidence type="ECO:0000256" key="1">
    <source>
        <dbReference type="ARBA" id="ARBA00007151"/>
    </source>
</evidence>
<dbReference type="CDD" id="cd14871">
    <property type="entry name" value="uS7_Chloroplast"/>
    <property type="match status" value="1"/>
</dbReference>
<evidence type="ECO:0000256" key="4">
    <source>
        <dbReference type="ARBA" id="ARBA00022884"/>
    </source>
</evidence>
<evidence type="ECO:0000313" key="10">
    <source>
        <dbReference type="EMBL" id="AZN62280.1"/>
    </source>
</evidence>
<evidence type="ECO:0000256" key="3">
    <source>
        <dbReference type="ARBA" id="ARBA00022730"/>
    </source>
</evidence>
<dbReference type="Gene3D" id="1.10.455.10">
    <property type="entry name" value="Ribosomal protein S7 domain"/>
    <property type="match status" value="1"/>
</dbReference>
<comment type="function">
    <text evidence="7">One of the primary rRNA binding proteins, it binds directly to 16S rRNA where it nucleates assembly of the head domain of the 30S subunit.</text>
</comment>
<evidence type="ECO:0000256" key="2">
    <source>
        <dbReference type="ARBA" id="ARBA00022640"/>
    </source>
</evidence>
<dbReference type="InterPro" id="IPR023798">
    <property type="entry name" value="Ribosomal_uS7_dom"/>
</dbReference>
<evidence type="ECO:0000259" key="9">
    <source>
        <dbReference type="Pfam" id="PF00177"/>
    </source>
</evidence>
<dbReference type="EMBL" id="MH029157">
    <property type="protein sequence ID" value="AZN62279.1"/>
    <property type="molecule type" value="Genomic_DNA"/>
</dbReference>
<dbReference type="PROSITE" id="PS00052">
    <property type="entry name" value="RIBOSOMAL_S7"/>
    <property type="match status" value="1"/>
</dbReference>
<accession>A0A3Q8XBN1</accession>
<keyword evidence="6 7" id="KW-0687">Ribonucleoprotein</keyword>
<dbReference type="InterPro" id="IPR020606">
    <property type="entry name" value="Ribosomal_uS7_CS"/>
</dbReference>
<evidence type="ECO:0000256" key="7">
    <source>
        <dbReference type="HAMAP-Rule" id="MF_00480"/>
    </source>
</evidence>
<gene>
    <name evidence="7 10" type="primary">rps7</name>
</gene>
<comment type="similarity">
    <text evidence="1 7 8">Belongs to the universal ribosomal protein uS7 family.</text>
</comment>
<dbReference type="InterPro" id="IPR005717">
    <property type="entry name" value="Ribosomal_uS7_bac/org-type"/>
</dbReference>
<keyword evidence="10" id="KW-0150">Chloroplast</keyword>
<feature type="domain" description="Small ribosomal subunit protein uS7" evidence="9">
    <location>
        <begin position="2"/>
        <end position="149"/>
    </location>
</feature>
<dbReference type="AlphaFoldDB" id="A0A3Q8XBN1"/>
<dbReference type="GO" id="GO:0019843">
    <property type="term" value="F:rRNA binding"/>
    <property type="evidence" value="ECO:0007669"/>
    <property type="project" value="UniProtKB-UniRule"/>
</dbReference>
<reference evidence="10" key="2">
    <citation type="submission" date="2018-03" db="EMBL/GenBank/DDBJ databases">
        <authorList>
            <person name="Zhou Y.-F."/>
            <person name="Wang Y.-C."/>
            <person name="Chen C."/>
            <person name="Mao S.-L."/>
        </authorList>
    </citation>
    <scope>NUCLEOTIDE SEQUENCE</scope>
</reference>
<protein>
    <recommendedName>
        <fullName evidence="7">Small ribosomal subunit protein uS7c</fullName>
    </recommendedName>
</protein>
<proteinExistence type="inferred from homology"/>
<dbReference type="NCBIfam" id="TIGR01029">
    <property type="entry name" value="rpsG_bact"/>
    <property type="match status" value="1"/>
</dbReference>
<keyword evidence="5 7" id="KW-0689">Ribosomal protein</keyword>
<comment type="subcellular location">
    <subcellularLocation>
        <location evidence="7">Plastid</location>
        <location evidence="7">Chloroplast</location>
    </subcellularLocation>
</comment>
<dbReference type="HAMAP" id="MF_00480_B">
    <property type="entry name" value="Ribosomal_uS7_B"/>
    <property type="match status" value="1"/>
</dbReference>
<evidence type="ECO:0000256" key="8">
    <source>
        <dbReference type="RuleBase" id="RU003619"/>
    </source>
</evidence>
<dbReference type="FunFam" id="1.10.455.10:FF:000001">
    <property type="entry name" value="30S ribosomal protein S7"/>
    <property type="match status" value="1"/>
</dbReference>
<sequence>MSRRSTAKKKTAKFDPIYRNRLVNMVINRILKDGKKSLAYKILYRAVKKIHQKTKKNPLLLLRDAIRKVTPRIGVKARHVSGSTHQVPMKIESTRGKVLAIRWLLAASRKRPGQNMAFKLSSELMDAAKGRGGAIRKREATHRMADANRAFAHLR</sequence>
<dbReference type="InterPro" id="IPR000235">
    <property type="entry name" value="Ribosomal_uS7"/>
</dbReference>
<dbReference type="SUPFAM" id="SSF47973">
    <property type="entry name" value="Ribosomal protein S7"/>
    <property type="match status" value="1"/>
</dbReference>
<keyword evidence="3 7" id="KW-0699">rRNA-binding</keyword>
<evidence type="ECO:0000256" key="5">
    <source>
        <dbReference type="ARBA" id="ARBA00022980"/>
    </source>
</evidence>
<keyword evidence="4 7" id="KW-0694">RNA-binding</keyword>
<dbReference type="GO" id="GO:0015935">
    <property type="term" value="C:small ribosomal subunit"/>
    <property type="evidence" value="ECO:0007669"/>
    <property type="project" value="InterPro"/>
</dbReference>
<dbReference type="Pfam" id="PF00177">
    <property type="entry name" value="Ribosomal_S7"/>
    <property type="match status" value="1"/>
</dbReference>
<dbReference type="EMBL" id="MH029157">
    <property type="protein sequence ID" value="AZN62280.1"/>
    <property type="molecule type" value="Genomic_DNA"/>
</dbReference>
<geneLocation type="chloroplast" evidence="10"/>
<dbReference type="GO" id="GO:0006412">
    <property type="term" value="P:translation"/>
    <property type="evidence" value="ECO:0007669"/>
    <property type="project" value="UniProtKB-UniRule"/>
</dbReference>
<keyword evidence="2 10" id="KW-0934">Plastid</keyword>
<evidence type="ECO:0000256" key="6">
    <source>
        <dbReference type="ARBA" id="ARBA00023274"/>
    </source>
</evidence>
<dbReference type="InterPro" id="IPR036823">
    <property type="entry name" value="Ribosomal_uS7_dom_sf"/>
</dbReference>
<dbReference type="GO" id="GO:0009507">
    <property type="term" value="C:chloroplast"/>
    <property type="evidence" value="ECO:0007669"/>
    <property type="project" value="UniProtKB-SubCell"/>
</dbReference>
<comment type="subunit">
    <text evidence="7">Part of the 30S ribosomal subunit.</text>
</comment>
<dbReference type="PANTHER" id="PTHR11205">
    <property type="entry name" value="RIBOSOMAL PROTEIN S7"/>
    <property type="match status" value="1"/>
</dbReference>
<dbReference type="GO" id="GO:0003735">
    <property type="term" value="F:structural constituent of ribosome"/>
    <property type="evidence" value="ECO:0007669"/>
    <property type="project" value="InterPro"/>
</dbReference>
<reference evidence="10" key="1">
    <citation type="journal article" date="2018" name="Mitochondrial DNA Part B Resour">
        <title>The complete chloroplast genome sequence of Echinocodon Lobophyllus (Campanulaceae) revealed by next-generation sequencing and phylogenetic implication.</title>
        <authorList>
            <person name="Wang Y.C."/>
            <person name="Zhou Y.F."/>
            <person name="Chen C."/>
            <person name="Mao S.L."/>
        </authorList>
    </citation>
    <scope>NUCLEOTIDE SEQUENCE</scope>
</reference>
<name>A0A3Q8XBN1_9ASTR</name>
<dbReference type="PIRSF" id="PIRSF002122">
    <property type="entry name" value="RPS7p_RPS7a_RPS5e_RPS7o"/>
    <property type="match status" value="1"/>
</dbReference>